<dbReference type="InterPro" id="IPR038063">
    <property type="entry name" value="Transpep_catalytic_dom"/>
</dbReference>
<dbReference type="Pfam" id="PF03734">
    <property type="entry name" value="YkuD"/>
    <property type="match status" value="1"/>
</dbReference>
<name>A0A2N9X4V5_9NEIS</name>
<gene>
    <name evidence="10" type="ORF">BHC54_06540</name>
</gene>
<sequence>MSKLIGNLLCLSSLIFLVAVGFVLLVSAVVRKSKNNFKFRNNKIFGFFVGGCLIAFIAGVVLVLKNNLLYIDSLSAINQALNRYHHAQALEYPLQTNSANYPVRGDNIYLRLFKQEGILEVWTKRENQPYKLYKTWKICTFSGGLGPKKAEGDGKSPEGFYATQKNLLNPHSRYHLSFNIGFPNTYDQANGFSGSYIMIHGKCVSAGCYAMTDASIEEIYTLVSLALDGGQKQIPIHIFPFMMSPSNMKKNQDSEYFPFWQQLKPAYDIFETQRRVPDISVERRHYVVQ</sequence>
<feature type="transmembrane region" description="Helical" evidence="8">
    <location>
        <begin position="44"/>
        <end position="64"/>
    </location>
</feature>
<evidence type="ECO:0000256" key="3">
    <source>
        <dbReference type="ARBA" id="ARBA00022679"/>
    </source>
</evidence>
<dbReference type="InterPro" id="IPR005490">
    <property type="entry name" value="LD_TPept_cat_dom"/>
</dbReference>
<dbReference type="GO" id="GO:0071555">
    <property type="term" value="P:cell wall organization"/>
    <property type="evidence" value="ECO:0007669"/>
    <property type="project" value="UniProtKB-UniRule"/>
</dbReference>
<keyword evidence="8" id="KW-0472">Membrane</keyword>
<dbReference type="GO" id="GO:0004180">
    <property type="term" value="F:carboxypeptidase activity"/>
    <property type="evidence" value="ECO:0007669"/>
    <property type="project" value="UniProtKB-ARBA"/>
</dbReference>
<evidence type="ECO:0000256" key="1">
    <source>
        <dbReference type="ARBA" id="ARBA00004752"/>
    </source>
</evidence>
<keyword evidence="8" id="KW-0812">Transmembrane</keyword>
<evidence type="ECO:0000256" key="8">
    <source>
        <dbReference type="SAM" id="Phobius"/>
    </source>
</evidence>
<dbReference type="Proteomes" id="UP000230202">
    <property type="component" value="Unassembled WGS sequence"/>
</dbReference>
<keyword evidence="5 7" id="KW-0573">Peptidoglycan synthesis</keyword>
<keyword evidence="4 7" id="KW-0133">Cell shape</keyword>
<dbReference type="PANTHER" id="PTHR36699:SF1">
    <property type="entry name" value="L,D-TRANSPEPTIDASE YAFK-RELATED"/>
    <property type="match status" value="1"/>
</dbReference>
<dbReference type="AlphaFoldDB" id="A0A2N9X4V5"/>
<evidence type="ECO:0000256" key="4">
    <source>
        <dbReference type="ARBA" id="ARBA00022960"/>
    </source>
</evidence>
<feature type="active site" description="Proton donor/acceptor" evidence="7">
    <location>
        <position position="200"/>
    </location>
</feature>
<feature type="active site" description="Nucleophile" evidence="7">
    <location>
        <position position="208"/>
    </location>
</feature>
<keyword evidence="3" id="KW-0808">Transferase</keyword>
<evidence type="ECO:0000313" key="10">
    <source>
        <dbReference type="EMBL" id="PIT38208.1"/>
    </source>
</evidence>
<feature type="domain" description="L,D-TPase catalytic" evidence="9">
    <location>
        <begin position="108"/>
        <end position="239"/>
    </location>
</feature>
<dbReference type="GO" id="GO:0009252">
    <property type="term" value="P:peptidoglycan biosynthetic process"/>
    <property type="evidence" value="ECO:0007669"/>
    <property type="project" value="UniProtKB-UniPathway"/>
</dbReference>
<comment type="pathway">
    <text evidence="1 7">Cell wall biogenesis; peptidoglycan biosynthesis.</text>
</comment>
<evidence type="ECO:0000256" key="6">
    <source>
        <dbReference type="ARBA" id="ARBA00023316"/>
    </source>
</evidence>
<comment type="caution">
    <text evidence="10">The sequence shown here is derived from an EMBL/GenBank/DDBJ whole genome shotgun (WGS) entry which is preliminary data.</text>
</comment>
<proteinExistence type="inferred from homology"/>
<evidence type="ECO:0000313" key="11">
    <source>
        <dbReference type="Proteomes" id="UP000230202"/>
    </source>
</evidence>
<keyword evidence="6 7" id="KW-0961">Cell wall biogenesis/degradation</keyword>
<dbReference type="EMBL" id="MEIL01000029">
    <property type="protein sequence ID" value="PIT38208.1"/>
    <property type="molecule type" value="Genomic_DNA"/>
</dbReference>
<dbReference type="CDD" id="cd16913">
    <property type="entry name" value="YkuD_like"/>
    <property type="match status" value="1"/>
</dbReference>
<keyword evidence="11" id="KW-1185">Reference proteome</keyword>
<dbReference type="GO" id="GO:0016740">
    <property type="term" value="F:transferase activity"/>
    <property type="evidence" value="ECO:0007669"/>
    <property type="project" value="UniProtKB-KW"/>
</dbReference>
<organism evidence="10 11">
    <name type="scientific">Snodgrassella alvi</name>
    <dbReference type="NCBI Taxonomy" id="1196083"/>
    <lineage>
        <taxon>Bacteria</taxon>
        <taxon>Pseudomonadati</taxon>
        <taxon>Pseudomonadota</taxon>
        <taxon>Betaproteobacteria</taxon>
        <taxon>Neisseriales</taxon>
        <taxon>Neisseriaceae</taxon>
        <taxon>Snodgrassella</taxon>
    </lineage>
</organism>
<keyword evidence="8" id="KW-1133">Transmembrane helix</keyword>
<comment type="similarity">
    <text evidence="2">Belongs to the YkuD family.</text>
</comment>
<evidence type="ECO:0000256" key="2">
    <source>
        <dbReference type="ARBA" id="ARBA00005992"/>
    </source>
</evidence>
<dbReference type="PROSITE" id="PS52029">
    <property type="entry name" value="LD_TPASE"/>
    <property type="match status" value="1"/>
</dbReference>
<dbReference type="GO" id="GO:0008360">
    <property type="term" value="P:regulation of cell shape"/>
    <property type="evidence" value="ECO:0007669"/>
    <property type="project" value="UniProtKB-UniRule"/>
</dbReference>
<accession>A0A2N9X4V5</accession>
<evidence type="ECO:0000259" key="9">
    <source>
        <dbReference type="PROSITE" id="PS52029"/>
    </source>
</evidence>
<evidence type="ECO:0000256" key="7">
    <source>
        <dbReference type="PROSITE-ProRule" id="PRU01373"/>
    </source>
</evidence>
<dbReference type="SUPFAM" id="SSF141523">
    <property type="entry name" value="L,D-transpeptidase catalytic domain-like"/>
    <property type="match status" value="1"/>
</dbReference>
<evidence type="ECO:0000256" key="5">
    <source>
        <dbReference type="ARBA" id="ARBA00022984"/>
    </source>
</evidence>
<dbReference type="RefSeq" id="WP_100152224.1">
    <property type="nucleotide sequence ID" value="NZ_MEIL01000029.1"/>
</dbReference>
<protein>
    <recommendedName>
        <fullName evidence="9">L,D-TPase catalytic domain-containing protein</fullName>
    </recommendedName>
</protein>
<reference evidence="10" key="1">
    <citation type="journal article" date="2017" name="MBio">
        <title>Type VI secretion-mediated competition in the bee gut microbiome.</title>
        <authorList>
            <person name="Steele M.I."/>
            <person name="Kwong W.K."/>
            <person name="Powell J.E."/>
            <person name="Whiteley M."/>
            <person name="Moran N.A."/>
        </authorList>
    </citation>
    <scope>NUCLEOTIDE SEQUENCE [LARGE SCALE GENOMIC DNA]</scope>
    <source>
        <strain evidence="10">WkB273</strain>
    </source>
</reference>
<dbReference type="UniPathway" id="UPA00219"/>
<dbReference type="PANTHER" id="PTHR36699">
    <property type="entry name" value="LD-TRANSPEPTIDASE"/>
    <property type="match status" value="1"/>
</dbReference>